<feature type="compositionally biased region" description="Low complexity" evidence="1">
    <location>
        <begin position="106"/>
        <end position="118"/>
    </location>
</feature>
<dbReference type="Proteomes" id="UP001320420">
    <property type="component" value="Unassembled WGS sequence"/>
</dbReference>
<gene>
    <name evidence="2" type="ORF">SLS62_000544</name>
</gene>
<evidence type="ECO:0000256" key="1">
    <source>
        <dbReference type="SAM" id="MobiDB-lite"/>
    </source>
</evidence>
<proteinExistence type="predicted"/>
<comment type="caution">
    <text evidence="2">The sequence shown here is derived from an EMBL/GenBank/DDBJ whole genome shotgun (WGS) entry which is preliminary data.</text>
</comment>
<dbReference type="Gene3D" id="3.40.50.720">
    <property type="entry name" value="NAD(P)-binding Rossmann-like Domain"/>
    <property type="match status" value="1"/>
</dbReference>
<dbReference type="EMBL" id="JAKJXP020000002">
    <property type="protein sequence ID" value="KAK7757529.1"/>
    <property type="molecule type" value="Genomic_DNA"/>
</dbReference>
<sequence length="165" mass="17213">MSDAYLHWDLAGLMPPFTLATICPPWVFGPYARAPRHTSHLSESVSLLWDIRTTQQIPAFDFGGYADAREVAAAHVLALEVPAAGGPALPRGAAVPLPDGGRRGARPVPGAAAAAAEGKPGRPGAGGVRRRWVEGREGAGAKLCGKGQAGESSLERIAAEEFPWD</sequence>
<organism evidence="2 3">
    <name type="scientific">Diatrype stigma</name>
    <dbReference type="NCBI Taxonomy" id="117547"/>
    <lineage>
        <taxon>Eukaryota</taxon>
        <taxon>Fungi</taxon>
        <taxon>Dikarya</taxon>
        <taxon>Ascomycota</taxon>
        <taxon>Pezizomycotina</taxon>
        <taxon>Sordariomycetes</taxon>
        <taxon>Xylariomycetidae</taxon>
        <taxon>Xylariales</taxon>
        <taxon>Diatrypaceae</taxon>
        <taxon>Diatrype</taxon>
    </lineage>
</organism>
<name>A0AAN9VAF3_9PEZI</name>
<evidence type="ECO:0000313" key="3">
    <source>
        <dbReference type="Proteomes" id="UP001320420"/>
    </source>
</evidence>
<protein>
    <submittedName>
        <fullName evidence="2">Uncharacterized protein</fullName>
    </submittedName>
</protein>
<dbReference type="AlphaFoldDB" id="A0AAN9VAF3"/>
<feature type="region of interest" description="Disordered" evidence="1">
    <location>
        <begin position="94"/>
        <end position="165"/>
    </location>
</feature>
<evidence type="ECO:0000313" key="2">
    <source>
        <dbReference type="EMBL" id="KAK7757529.1"/>
    </source>
</evidence>
<keyword evidence="3" id="KW-1185">Reference proteome</keyword>
<reference evidence="2 3" key="1">
    <citation type="submission" date="2024-02" db="EMBL/GenBank/DDBJ databases">
        <title>De novo assembly and annotation of 12 fungi associated with fruit tree decline syndrome in Ontario, Canada.</title>
        <authorList>
            <person name="Sulman M."/>
            <person name="Ellouze W."/>
            <person name="Ilyukhin E."/>
        </authorList>
    </citation>
    <scope>NUCLEOTIDE SEQUENCE [LARGE SCALE GENOMIC DNA]</scope>
    <source>
        <strain evidence="2 3">M11/M66-122</strain>
    </source>
</reference>
<accession>A0AAN9VAF3</accession>